<evidence type="ECO:0000313" key="3">
    <source>
        <dbReference type="Proteomes" id="UP000654913"/>
    </source>
</evidence>
<dbReference type="OrthoDB" id="4471330at2759"/>
<feature type="region of interest" description="Disordered" evidence="1">
    <location>
        <begin position="1"/>
        <end position="130"/>
    </location>
</feature>
<feature type="compositionally biased region" description="Polar residues" evidence="1">
    <location>
        <begin position="35"/>
        <end position="49"/>
    </location>
</feature>
<feature type="compositionally biased region" description="Polar residues" evidence="1">
    <location>
        <begin position="59"/>
        <end position="68"/>
    </location>
</feature>
<organism evidence="2 3">
    <name type="scientific">Aspergillus puulaauensis</name>
    <dbReference type="NCBI Taxonomy" id="1220207"/>
    <lineage>
        <taxon>Eukaryota</taxon>
        <taxon>Fungi</taxon>
        <taxon>Dikarya</taxon>
        <taxon>Ascomycota</taxon>
        <taxon>Pezizomycotina</taxon>
        <taxon>Eurotiomycetes</taxon>
        <taxon>Eurotiomycetidae</taxon>
        <taxon>Eurotiales</taxon>
        <taxon>Aspergillaceae</taxon>
        <taxon>Aspergillus</taxon>
    </lineage>
</organism>
<proteinExistence type="predicted"/>
<feature type="compositionally biased region" description="Low complexity" evidence="1">
    <location>
        <begin position="108"/>
        <end position="118"/>
    </location>
</feature>
<sequence length="346" mass="38905">MAKTQPHEEPQARRDNLSEAPISPKLTSAEPPETPSSQISYSLISNTRSDAPFQPNIPPSRSSDSTFGHSDRSTLSENDDENMASQHSDLHHPTDDNKPRTSIEGTTSSSSCDESNNSVPHKDSPSSSPTLSYMATIAEMVKRIDVSQDSKKYRKSSPDELHPSLDELRVSLTLSDMAAIAEMVKRIDVSQERCDCHKPNPHELRAVIKLIQMLRHHQFLAVIGDFAGRVFDCIRLAAKQLRIGILQTRAAKVIETLAEEREQQLSDGQKSIEEDIRRCIHHVNTEIDNHRATLDLEFVEFAMKLYEARNETFHSGVGDVTKEKLEETIKNQIAKNEEDTRRISDT</sequence>
<feature type="compositionally biased region" description="Basic and acidic residues" evidence="1">
    <location>
        <begin position="88"/>
        <end position="101"/>
    </location>
</feature>
<name>A0A7R7XBQ1_9EURO</name>
<protein>
    <submittedName>
        <fullName evidence="2">Uncharacterized protein</fullName>
    </submittedName>
</protein>
<feature type="compositionally biased region" description="Basic and acidic residues" evidence="1">
    <location>
        <begin position="1"/>
        <end position="17"/>
    </location>
</feature>
<gene>
    <name evidence="2" type="ORF">APUU_10981A</name>
</gene>
<dbReference type="GeneID" id="64968158"/>
<keyword evidence="3" id="KW-1185">Reference proteome</keyword>
<dbReference type="EMBL" id="AP024443">
    <property type="protein sequence ID" value="BCS18153.1"/>
    <property type="molecule type" value="Genomic_DNA"/>
</dbReference>
<evidence type="ECO:0000313" key="2">
    <source>
        <dbReference type="EMBL" id="BCS18153.1"/>
    </source>
</evidence>
<reference evidence="2" key="1">
    <citation type="submission" date="2021-01" db="EMBL/GenBank/DDBJ databases">
        <authorList>
            <consortium name="Aspergillus puulaauensis MK2 genome sequencing consortium"/>
            <person name="Kazuki M."/>
            <person name="Futagami T."/>
        </authorList>
    </citation>
    <scope>NUCLEOTIDE SEQUENCE</scope>
    <source>
        <strain evidence="2">MK2</strain>
    </source>
</reference>
<dbReference type="Proteomes" id="UP000654913">
    <property type="component" value="Chromosome 1"/>
</dbReference>
<dbReference type="AlphaFoldDB" id="A0A7R7XBQ1"/>
<accession>A0A7R7XBQ1</accession>
<evidence type="ECO:0000256" key="1">
    <source>
        <dbReference type="SAM" id="MobiDB-lite"/>
    </source>
</evidence>
<dbReference type="KEGG" id="apuu:APUU_10981A"/>
<dbReference type="RefSeq" id="XP_041550347.1">
    <property type="nucleotide sequence ID" value="XM_041706829.1"/>
</dbReference>
<reference evidence="2" key="2">
    <citation type="submission" date="2021-02" db="EMBL/GenBank/DDBJ databases">
        <title>Aspergillus puulaauensis MK2 genome sequence.</title>
        <authorList>
            <person name="Futagami T."/>
            <person name="Mori K."/>
            <person name="Kadooka C."/>
            <person name="Tanaka T."/>
        </authorList>
    </citation>
    <scope>NUCLEOTIDE SEQUENCE</scope>
    <source>
        <strain evidence="2">MK2</strain>
    </source>
</reference>